<organism evidence="6 7">
    <name type="scientific">Malassezia nana</name>
    <dbReference type="NCBI Taxonomy" id="180528"/>
    <lineage>
        <taxon>Eukaryota</taxon>
        <taxon>Fungi</taxon>
        <taxon>Dikarya</taxon>
        <taxon>Basidiomycota</taxon>
        <taxon>Ustilaginomycotina</taxon>
        <taxon>Malasseziomycetes</taxon>
        <taxon>Malasseziales</taxon>
        <taxon>Malasseziaceae</taxon>
        <taxon>Malassezia</taxon>
    </lineage>
</organism>
<dbReference type="PROSITE" id="PS50015">
    <property type="entry name" value="SAP_B"/>
    <property type="match status" value="1"/>
</dbReference>
<gene>
    <name evidence="6" type="ORF">MNAN1_001366</name>
</gene>
<keyword evidence="7" id="KW-1185">Reference proteome</keyword>
<dbReference type="InterPro" id="IPR008139">
    <property type="entry name" value="SaposinB_dom"/>
</dbReference>
<dbReference type="PANTHER" id="PTHR10340">
    <property type="entry name" value="SPHINGOMYELIN PHOSPHODIESTERASE"/>
    <property type="match status" value="1"/>
</dbReference>
<proteinExistence type="predicted"/>
<dbReference type="GO" id="GO:0005615">
    <property type="term" value="C:extracellular space"/>
    <property type="evidence" value="ECO:0007669"/>
    <property type="project" value="TreeGrafter"/>
</dbReference>
<dbReference type="Pfam" id="PF00149">
    <property type="entry name" value="Metallophos"/>
    <property type="match status" value="2"/>
</dbReference>
<dbReference type="Proteomes" id="UP001213623">
    <property type="component" value="Chromosome 2"/>
</dbReference>
<feature type="signal peptide" evidence="4">
    <location>
        <begin position="1"/>
        <end position="16"/>
    </location>
</feature>
<dbReference type="InterPro" id="IPR029052">
    <property type="entry name" value="Metallo-depent_PP-like"/>
</dbReference>
<evidence type="ECO:0000313" key="7">
    <source>
        <dbReference type="Proteomes" id="UP001213623"/>
    </source>
</evidence>
<evidence type="ECO:0000256" key="1">
    <source>
        <dbReference type="ARBA" id="ARBA00022801"/>
    </source>
</evidence>
<dbReference type="InterPro" id="IPR041805">
    <property type="entry name" value="ASMase/PPN1_MPP"/>
</dbReference>
<evidence type="ECO:0000256" key="3">
    <source>
        <dbReference type="ARBA" id="ARBA00023180"/>
    </source>
</evidence>
<dbReference type="Gene3D" id="3.60.21.10">
    <property type="match status" value="2"/>
</dbReference>
<feature type="chain" id="PRO_5042174951" description="Saposin B-type domain-containing protein" evidence="4">
    <location>
        <begin position="17"/>
        <end position="1433"/>
    </location>
</feature>
<evidence type="ECO:0000259" key="5">
    <source>
        <dbReference type="PROSITE" id="PS50015"/>
    </source>
</evidence>
<keyword evidence="1" id="KW-0378">Hydrolase</keyword>
<dbReference type="GO" id="GO:0008081">
    <property type="term" value="F:phosphoric diester hydrolase activity"/>
    <property type="evidence" value="ECO:0007669"/>
    <property type="project" value="TreeGrafter"/>
</dbReference>
<dbReference type="InterPro" id="IPR004843">
    <property type="entry name" value="Calcineurin-like_PHP"/>
</dbReference>
<evidence type="ECO:0000256" key="2">
    <source>
        <dbReference type="ARBA" id="ARBA00023157"/>
    </source>
</evidence>
<reference evidence="6" key="1">
    <citation type="submission" date="2023-03" db="EMBL/GenBank/DDBJ databases">
        <title>Mating type loci evolution in Malassezia.</title>
        <authorList>
            <person name="Coelho M.A."/>
        </authorList>
    </citation>
    <scope>NUCLEOTIDE SEQUENCE</scope>
    <source>
        <strain evidence="6">CBS 9557</strain>
    </source>
</reference>
<evidence type="ECO:0000313" key="6">
    <source>
        <dbReference type="EMBL" id="WFD26386.1"/>
    </source>
</evidence>
<dbReference type="CDD" id="cd00842">
    <property type="entry name" value="MPP_ASMase"/>
    <property type="match status" value="2"/>
</dbReference>
<name>A0AAF0EP98_9BASI</name>
<dbReference type="PANTHER" id="PTHR10340:SF27">
    <property type="entry name" value="ACL091CP"/>
    <property type="match status" value="1"/>
</dbReference>
<accession>A0AAF0EP98</accession>
<keyword evidence="3" id="KW-0325">Glycoprotein</keyword>
<dbReference type="EMBL" id="CP119893">
    <property type="protein sequence ID" value="WFD26386.1"/>
    <property type="molecule type" value="Genomic_DNA"/>
</dbReference>
<protein>
    <recommendedName>
        <fullName evidence="5">Saposin B-type domain-containing protein</fullName>
    </recommendedName>
</protein>
<keyword evidence="4" id="KW-0732">Signal</keyword>
<sequence>MLRVLLCLAVWTGSMALTLAWSKGTPVSPGPTFPTSLFSSMYYMPSKPTAEPRPAVPRLGGGWFPDSLNNPTELPSRPVATEAVLPAPLHGTRQVGTLVDDIFNTAHQLVRGGSSSFLCNVCRTGLSTLQTVAHINPDLVPDVLVGVCRIMNLLGEKAIGDQCALTFDRAMFGGPIAQVLSYGNFSGSAPDATLVCAAATFCERPSEELSEAFLDEWFNGSRTPSNATLARWHNKQAKARAQFRESALLPVLHISDLHVDGRYMVGSESNCTFGETRYCCHSLSANSALYSKPITHGTVPSANISAPAGYWGNFTCDAPWSLIGNALEAIRQVGGARGYELALFTGDLTVHDDLFRYSHDLILYSAQSLFGALKGILGRAPLYATLGNHETSPENFYAPHRLPDGRGHQFDWDSDYLASLWRSLGWLDEHGEQNVRKHYGGFSVSPRPGLRVISMNSDFWYFVNVFNYIHSTNPDMSGMFRFLTDELFAAEERGERVWIMGHVATGWDGTQSLEKPSNLFYQIVSRFAPQTIAAIFFGHTHQDHFSVFYRATSGRSEDASRHTQAAVAVALNAPSITPETNVNPSFRVYYVDSITYDIYDWDQYYTDVDAFSHGAPVWHHLYSARDTYGDLHASVQGHHYAAPVSLDQGTHWPRGVPLNASFWGALTDEMQARPSLLTTFSRLQSRKSSRANYTSLLCTAVVALAGGASAVNTTSGEPVFTGTKAFPTKLFPSMYYMPKNMEQEPRPVITRDTGGQFPDSLNNPYELPTGAPADEVLMPSATEKCEDLDKLIHDAWELFGQLFRKDKASKAPLCNVCRTALHTLQKIARSDPDLLPDLMGSICETLGIFGALGWKQECKRTLAKNVYGGPITQVLAYANFTGDAPDAQTICAQIPALNICDRPTETLSPSFLNDWFRGQRHPPQHVVDHWKQLRARAYGDGYDPSKNLRALHITDLHLDGRYFVGGESECQWAATVQCCRINSYNNTKFHGQFVHGQLKPDEIVAPANYWGASRCDTPWSLMTNSMDAIKAVGGKNGYDLSIFTGDLVAHDDLYRYSREFVKYSEQALYDMIKSAIGNKPFVPTLGNHDTSPENFMAPSAPLPDDTSYKWDWDMDYVSTLWKNREWIGEQNVNDIKKHHGAFSVKPLKNLRVISLNTDFWYYVNVYNYIHSFNPDNSGMLRFLTDELLEAEKNHERVWIIGHVLSGWDGAEALARPSNLFYQIVSRFAPHTLAAIFFGHTHEDQFEVFYFNDNGESKSASQLTEHAVSIAYVAPSITPYTNLNPEFRVYHVHPETYEIMEFDQYYTPIPEFEALVKEKKNHGPVWRKLYTARELYGDFHASVKSHTYRAGVALHNNRWPKNAPLNGTFWAALTDEMEQRPELLKTFSEVQTGNNPAARTCTSSDCVKNVICYMRAGSSSLGHKCSSSYSAMGR</sequence>
<dbReference type="SUPFAM" id="SSF56300">
    <property type="entry name" value="Metallo-dependent phosphatases"/>
    <property type="match status" value="2"/>
</dbReference>
<evidence type="ECO:0000256" key="4">
    <source>
        <dbReference type="SAM" id="SignalP"/>
    </source>
</evidence>
<keyword evidence="2" id="KW-1015">Disulfide bond</keyword>
<feature type="domain" description="Saposin B-type" evidence="5">
    <location>
        <begin position="810"/>
        <end position="904"/>
    </location>
</feature>